<evidence type="ECO:0000313" key="2">
    <source>
        <dbReference type="EMBL" id="OCH91790.1"/>
    </source>
</evidence>
<dbReference type="EMBL" id="KV722379">
    <property type="protein sequence ID" value="OCH91790.1"/>
    <property type="molecule type" value="Genomic_DNA"/>
</dbReference>
<name>A0A8E2B0V1_9APHY</name>
<feature type="region of interest" description="Disordered" evidence="1">
    <location>
        <begin position="239"/>
        <end position="308"/>
    </location>
</feature>
<organism evidence="2 3">
    <name type="scientific">Obba rivulosa</name>
    <dbReference type="NCBI Taxonomy" id="1052685"/>
    <lineage>
        <taxon>Eukaryota</taxon>
        <taxon>Fungi</taxon>
        <taxon>Dikarya</taxon>
        <taxon>Basidiomycota</taxon>
        <taxon>Agaricomycotina</taxon>
        <taxon>Agaricomycetes</taxon>
        <taxon>Polyporales</taxon>
        <taxon>Gelatoporiaceae</taxon>
        <taxon>Obba</taxon>
    </lineage>
</organism>
<evidence type="ECO:0000313" key="3">
    <source>
        <dbReference type="Proteomes" id="UP000250043"/>
    </source>
</evidence>
<proteinExistence type="predicted"/>
<reference evidence="2 3" key="1">
    <citation type="submission" date="2016-07" db="EMBL/GenBank/DDBJ databases">
        <title>Draft genome of the white-rot fungus Obba rivulosa 3A-2.</title>
        <authorList>
            <consortium name="DOE Joint Genome Institute"/>
            <person name="Miettinen O."/>
            <person name="Riley R."/>
            <person name="Acob R."/>
            <person name="Barry K."/>
            <person name="Cullen D."/>
            <person name="De Vries R."/>
            <person name="Hainaut M."/>
            <person name="Hatakka A."/>
            <person name="Henrissat B."/>
            <person name="Hilden K."/>
            <person name="Kuo R."/>
            <person name="Labutti K."/>
            <person name="Lipzen A."/>
            <person name="Makela M.R."/>
            <person name="Sandor L."/>
            <person name="Spatafora J.W."/>
            <person name="Grigoriev I.V."/>
            <person name="Hibbett D.S."/>
        </authorList>
    </citation>
    <scope>NUCLEOTIDE SEQUENCE [LARGE SCALE GENOMIC DNA]</scope>
    <source>
        <strain evidence="2 3">3A-2</strain>
    </source>
</reference>
<sequence>MSSGAMDHIWTIVAAPYAEAQTSGVSDVRSGPRAAAYARKAEEAPRSGAKGVKCPASNIDRRRVASPAARLSLAILAGGEQSGMDRQAMYARVFQADTSTQSVETVIAHQIEVFAVLAFFLGRASCRNVRRWRMWRHRRTTGGTVPGQEMRPNVTIRTHEIVGSCKLGGRSVHRSLLRPSAVRSGNKITAGQRQVPLRRRLCAQARSAAVASAARLITFITGGLHNPFREIRRAGLSCSSVGQPDTARGKVSPTQSVTVERNQRCGRRAASSSITKHNWSRRRQARRQAESSVNGKDAQTGAKQSVENWDLANLADDL</sequence>
<evidence type="ECO:0000256" key="1">
    <source>
        <dbReference type="SAM" id="MobiDB-lite"/>
    </source>
</evidence>
<gene>
    <name evidence="2" type="ORF">OBBRIDRAFT_803017</name>
</gene>
<accession>A0A8E2B0V1</accession>
<protein>
    <submittedName>
        <fullName evidence="2">Uncharacterized protein</fullName>
    </submittedName>
</protein>
<dbReference type="AlphaFoldDB" id="A0A8E2B0V1"/>
<keyword evidence="3" id="KW-1185">Reference proteome</keyword>
<dbReference type="Proteomes" id="UP000250043">
    <property type="component" value="Unassembled WGS sequence"/>
</dbReference>